<dbReference type="PANTHER" id="PTHR43640:SF1">
    <property type="entry name" value="THIOREDOXIN-DEPENDENT PEROXIREDOXIN"/>
    <property type="match status" value="1"/>
</dbReference>
<gene>
    <name evidence="3" type="ORF">JR347_01230</name>
</gene>
<dbReference type="GO" id="GO:0016209">
    <property type="term" value="F:antioxidant activity"/>
    <property type="evidence" value="ECO:0007669"/>
    <property type="project" value="InterPro"/>
</dbReference>
<organism evidence="3 4">
    <name type="scientific">Fulvivirga lutea</name>
    <dbReference type="NCBI Taxonomy" id="2810512"/>
    <lineage>
        <taxon>Bacteria</taxon>
        <taxon>Pseudomonadati</taxon>
        <taxon>Bacteroidota</taxon>
        <taxon>Cytophagia</taxon>
        <taxon>Cytophagales</taxon>
        <taxon>Fulvivirgaceae</taxon>
        <taxon>Fulvivirga</taxon>
    </lineage>
</organism>
<keyword evidence="4" id="KW-1185">Reference proteome</keyword>
<dbReference type="PROSITE" id="PS51352">
    <property type="entry name" value="THIOREDOXIN_2"/>
    <property type="match status" value="1"/>
</dbReference>
<dbReference type="EMBL" id="CP070608">
    <property type="protein sequence ID" value="QSE97740.1"/>
    <property type="molecule type" value="Genomic_DNA"/>
</dbReference>
<reference evidence="3" key="1">
    <citation type="submission" date="2021-02" db="EMBL/GenBank/DDBJ databases">
        <title>Fulvivirga sp. S481 isolated from sea water.</title>
        <authorList>
            <person name="Bae S.S."/>
            <person name="Baek K."/>
        </authorList>
    </citation>
    <scope>NUCLEOTIDE SEQUENCE</scope>
    <source>
        <strain evidence="3">S481</strain>
    </source>
</reference>
<evidence type="ECO:0000313" key="3">
    <source>
        <dbReference type="EMBL" id="QSE97740.1"/>
    </source>
</evidence>
<dbReference type="Pfam" id="PF00578">
    <property type="entry name" value="AhpC-TSA"/>
    <property type="match status" value="1"/>
</dbReference>
<evidence type="ECO:0000259" key="2">
    <source>
        <dbReference type="PROSITE" id="PS51352"/>
    </source>
</evidence>
<dbReference type="InterPro" id="IPR000866">
    <property type="entry name" value="AhpC/TSA"/>
</dbReference>
<dbReference type="KEGG" id="fuv:JR347_01230"/>
<accession>A0A974WGP6</accession>
<dbReference type="SUPFAM" id="SSF52833">
    <property type="entry name" value="Thioredoxin-like"/>
    <property type="match status" value="1"/>
</dbReference>
<feature type="signal peptide" evidence="1">
    <location>
        <begin position="1"/>
        <end position="18"/>
    </location>
</feature>
<protein>
    <submittedName>
        <fullName evidence="3">Redoxin domain-containing protein</fullName>
    </submittedName>
</protein>
<evidence type="ECO:0000256" key="1">
    <source>
        <dbReference type="SAM" id="SignalP"/>
    </source>
</evidence>
<dbReference type="GO" id="GO:0016491">
    <property type="term" value="F:oxidoreductase activity"/>
    <property type="evidence" value="ECO:0007669"/>
    <property type="project" value="InterPro"/>
</dbReference>
<dbReference type="InterPro" id="IPR047262">
    <property type="entry name" value="PRX-like1"/>
</dbReference>
<sequence length="186" mass="20619">MMKYIFSLIILLSSPAFGQTITDFTALNVQDGKAFSLKNMPSKNGVVVIFTSNVCPYSVYYEGRITQLVSDYGDRIQFILVNSMTDDKETAEQMKNKISTWGLSVPYLADKDGTISNQFGARKSPEVFLLKPVGGAYKVYYKGSIDNNPQVANDVKDQYLKKNIENLLAGKSAVANSTRPIGCMIR</sequence>
<keyword evidence="1" id="KW-0732">Signal</keyword>
<dbReference type="PANTHER" id="PTHR43640">
    <property type="entry name" value="OS07G0260300 PROTEIN"/>
    <property type="match status" value="1"/>
</dbReference>
<dbReference type="Proteomes" id="UP000662783">
    <property type="component" value="Chromosome"/>
</dbReference>
<dbReference type="InterPro" id="IPR013766">
    <property type="entry name" value="Thioredoxin_domain"/>
</dbReference>
<feature type="chain" id="PRO_5037907114" evidence="1">
    <location>
        <begin position="19"/>
        <end position="186"/>
    </location>
</feature>
<dbReference type="AlphaFoldDB" id="A0A974WGP6"/>
<dbReference type="Gene3D" id="3.40.30.10">
    <property type="entry name" value="Glutaredoxin"/>
    <property type="match status" value="1"/>
</dbReference>
<feature type="domain" description="Thioredoxin" evidence="2">
    <location>
        <begin position="15"/>
        <end position="138"/>
    </location>
</feature>
<dbReference type="RefSeq" id="WP_205722249.1">
    <property type="nucleotide sequence ID" value="NZ_CP070608.1"/>
</dbReference>
<proteinExistence type="predicted"/>
<name>A0A974WGP6_9BACT</name>
<evidence type="ECO:0000313" key="4">
    <source>
        <dbReference type="Proteomes" id="UP000662783"/>
    </source>
</evidence>
<dbReference type="InterPro" id="IPR036249">
    <property type="entry name" value="Thioredoxin-like_sf"/>
</dbReference>